<feature type="repeat" description="WD" evidence="6">
    <location>
        <begin position="60"/>
        <end position="101"/>
    </location>
</feature>
<evidence type="ECO:0000259" key="7">
    <source>
        <dbReference type="Pfam" id="PF04003"/>
    </source>
</evidence>
<dbReference type="PANTHER" id="PTHR19853:SF0">
    <property type="entry name" value="WD REPEAT-CONTAINING PROTEIN 3"/>
    <property type="match status" value="1"/>
</dbReference>
<evidence type="ECO:0000256" key="4">
    <source>
        <dbReference type="ARBA" id="ARBA00023242"/>
    </source>
</evidence>
<dbReference type="CDD" id="cd00200">
    <property type="entry name" value="WD40"/>
    <property type="match status" value="2"/>
</dbReference>
<keyword evidence="3" id="KW-0677">Repeat</keyword>
<dbReference type="PRINTS" id="PR00320">
    <property type="entry name" value="GPROTEINBRPT"/>
</dbReference>
<evidence type="ECO:0000256" key="5">
    <source>
        <dbReference type="ARBA" id="ARBA00038229"/>
    </source>
</evidence>
<feature type="repeat" description="WD" evidence="6">
    <location>
        <begin position="467"/>
        <end position="508"/>
    </location>
</feature>
<dbReference type="FunFam" id="2.130.10.10:FF:000178">
    <property type="entry name" value="WD repeat domain 3"/>
    <property type="match status" value="1"/>
</dbReference>
<dbReference type="InterPro" id="IPR020472">
    <property type="entry name" value="WD40_PAC1"/>
</dbReference>
<dbReference type="eggNOG" id="KOG0306">
    <property type="taxonomic scope" value="Eukaryota"/>
</dbReference>
<keyword evidence="2 6" id="KW-0853">WD repeat</keyword>
<dbReference type="EnsemblMetazoa" id="SMAR011701-RA">
    <property type="protein sequence ID" value="SMAR011701-PA"/>
    <property type="gene ID" value="SMAR011701"/>
</dbReference>
<dbReference type="AlphaFoldDB" id="T1JD22"/>
<dbReference type="OMA" id="MNIPLTC"/>
<dbReference type="PANTHER" id="PTHR19853">
    <property type="entry name" value="WD REPEAT CONTAINING PROTEIN 3 WDR3"/>
    <property type="match status" value="1"/>
</dbReference>
<feature type="repeat" description="WD" evidence="6">
    <location>
        <begin position="645"/>
        <end position="677"/>
    </location>
</feature>
<dbReference type="Gene3D" id="2.130.10.10">
    <property type="entry name" value="YVTN repeat-like/Quinoprotein amine dehydrogenase"/>
    <property type="match status" value="5"/>
</dbReference>
<name>T1JD22_STRMM</name>
<dbReference type="InterPro" id="IPR036322">
    <property type="entry name" value="WD40_repeat_dom_sf"/>
</dbReference>
<dbReference type="GO" id="GO:0032040">
    <property type="term" value="C:small-subunit processome"/>
    <property type="evidence" value="ECO:0007669"/>
    <property type="project" value="TreeGrafter"/>
</dbReference>
<dbReference type="InterPro" id="IPR007148">
    <property type="entry name" value="SSU_processome_Utp12"/>
</dbReference>
<feature type="repeat" description="WD" evidence="6">
    <location>
        <begin position="186"/>
        <end position="220"/>
    </location>
</feature>
<keyword evidence="4" id="KW-0539">Nucleus</keyword>
<dbReference type="InterPro" id="IPR051570">
    <property type="entry name" value="TBC1_cilium_biogenesis"/>
</dbReference>
<feature type="repeat" description="WD" evidence="6">
    <location>
        <begin position="603"/>
        <end position="644"/>
    </location>
</feature>
<accession>T1JD22</accession>
<comment type="similarity">
    <text evidence="5">Belongs to the WD repeat WDR3/UTP12 family.</text>
</comment>
<dbReference type="GO" id="GO:0034388">
    <property type="term" value="C:Pwp2p-containing subcomplex of 90S preribosome"/>
    <property type="evidence" value="ECO:0007669"/>
    <property type="project" value="TreeGrafter"/>
</dbReference>
<dbReference type="GO" id="GO:0030515">
    <property type="term" value="F:snoRNA binding"/>
    <property type="evidence" value="ECO:0007669"/>
    <property type="project" value="TreeGrafter"/>
</dbReference>
<dbReference type="Pfam" id="PF25172">
    <property type="entry name" value="Beta-prop_WDR3_2nd"/>
    <property type="match status" value="1"/>
</dbReference>
<protein>
    <recommendedName>
        <fullName evidence="7">Small-subunit processome Utp12 domain-containing protein</fullName>
    </recommendedName>
</protein>
<evidence type="ECO:0000256" key="6">
    <source>
        <dbReference type="PROSITE-ProRule" id="PRU00221"/>
    </source>
</evidence>
<feature type="domain" description="Small-subunit processome Utp12" evidence="7">
    <location>
        <begin position="783"/>
        <end position="881"/>
    </location>
</feature>
<dbReference type="Pfam" id="PF04003">
    <property type="entry name" value="Utp12"/>
    <property type="match status" value="1"/>
</dbReference>
<organism evidence="8 9">
    <name type="scientific">Strigamia maritima</name>
    <name type="common">European centipede</name>
    <name type="synonym">Geophilus maritimus</name>
    <dbReference type="NCBI Taxonomy" id="126957"/>
    <lineage>
        <taxon>Eukaryota</taxon>
        <taxon>Metazoa</taxon>
        <taxon>Ecdysozoa</taxon>
        <taxon>Arthropoda</taxon>
        <taxon>Myriapoda</taxon>
        <taxon>Chilopoda</taxon>
        <taxon>Pleurostigmophora</taxon>
        <taxon>Geophilomorpha</taxon>
        <taxon>Linotaeniidae</taxon>
        <taxon>Strigamia</taxon>
    </lineage>
</organism>
<sequence length="921" mass="103984">MGLTEQYRRFISGPVFGLIGNNASIIHLPKNGINDRYVAASACENILIWDLQKCEKVRTLFGDKSAVTCIARSPSFEFVAAGYADGIVRVFNVANSECTVVHGHKSAVTTIDYSEDGARLVTGSKDTEIAVWDIIDERGIVRLKGHKGPITRCRFMKKHQNMIVSSSKDGLIKFWDLDINHCSFTLTGHRGEVWDFVLLMEDTLLITGSNDQELQVWSIECKDSQMMKAKTSDDKKDEDDEFMSCKFHGTIPRQSNGRLINIDADIDEQFIACHGPGPLLEVFRLNSQEDIANTVRRRQKKERKRLKNIGQTVTEETTPQSTITLNDYITKLTCVKGSGKIKCFDITTEKNIVKIYLLLHNNSIETHSIDSLIKNCESLDINKLWRSGHRSSIRAISFSSDNLAILSGSAESVKIWNRSSQSCIRTMDCTQVTCLSFTPGDRHCIVGTKTGKLQLFDIASGTLLQSEDAHDGTVWSMCLACDQRGFVTGSADKQVKFWNFALSDDSSSSGKLNFEHIRTLQTPDDVLSVKLSPDSRFLAVALLDCTVKVFFVDTLKMALSLYGHKLPVLCMDISSDGSLLVSGSADRNVKIWGMDFGDCHRSLFAHEDSITCVQFIPKTHLFFSCGKDGMINQWDADTFQKIIKLQGHQGDVLSLAISPNGKFLASSSDDKSIRLWERTDEPLVLEEEQEREREEEQEKEMNTGENNTVVIAMKSEEAYLAGRHTTETVKAIEKLMEALDIFDEENEKFIDCQRRSTKEKVVSVLQIHPLMMALNTQTPLEFIMETLKRIKSSELEEAILTLNFDYMSRLIKILGNLLDDDCEIELVCKCLNFLMRVHQRQIMANKCLGPVIERLQETAYEKLSAVKDMFDLNLVAMKCFKQKLEEKEDVTLFQDASKQTGVKRKNKRNRDLTVKRPLLTL</sequence>
<feature type="repeat" description="WD" evidence="6">
    <location>
        <begin position="101"/>
        <end position="134"/>
    </location>
</feature>
<dbReference type="PROSITE" id="PS00678">
    <property type="entry name" value="WD_REPEATS_1"/>
    <property type="match status" value="2"/>
</dbReference>
<dbReference type="InterPro" id="IPR015943">
    <property type="entry name" value="WD40/YVTN_repeat-like_dom_sf"/>
</dbReference>
<dbReference type="InterPro" id="IPR019775">
    <property type="entry name" value="WD40_repeat_CS"/>
</dbReference>
<dbReference type="EMBL" id="JH432094">
    <property type="status" value="NOT_ANNOTATED_CDS"/>
    <property type="molecule type" value="Genomic_DNA"/>
</dbReference>
<dbReference type="STRING" id="126957.T1JD22"/>
<feature type="repeat" description="WD" evidence="6">
    <location>
        <begin position="386"/>
        <end position="426"/>
    </location>
</feature>
<comment type="subcellular location">
    <subcellularLocation>
        <location evidence="1">Nucleus</location>
        <location evidence="1">Nucleolus</location>
    </subcellularLocation>
</comment>
<dbReference type="SMART" id="SM00320">
    <property type="entry name" value="WD40"/>
    <property type="match status" value="11"/>
</dbReference>
<dbReference type="FunFam" id="2.130.10.10:FF:000157">
    <property type="entry name" value="WD repeat domain 3"/>
    <property type="match status" value="1"/>
</dbReference>
<reference evidence="9" key="1">
    <citation type="submission" date="2011-05" db="EMBL/GenBank/DDBJ databases">
        <authorList>
            <person name="Richards S.R."/>
            <person name="Qu J."/>
            <person name="Jiang H."/>
            <person name="Jhangiani S.N."/>
            <person name="Agravi P."/>
            <person name="Goodspeed R."/>
            <person name="Gross S."/>
            <person name="Mandapat C."/>
            <person name="Jackson L."/>
            <person name="Mathew T."/>
            <person name="Pu L."/>
            <person name="Thornton R."/>
            <person name="Saada N."/>
            <person name="Wilczek-Boney K.B."/>
            <person name="Lee S."/>
            <person name="Kovar C."/>
            <person name="Wu Y."/>
            <person name="Scherer S.E."/>
            <person name="Worley K.C."/>
            <person name="Muzny D.M."/>
            <person name="Gibbs R."/>
        </authorList>
    </citation>
    <scope>NUCLEOTIDE SEQUENCE</scope>
    <source>
        <strain evidence="9">Brora</strain>
    </source>
</reference>
<feature type="repeat" description="WD" evidence="6">
    <location>
        <begin position="143"/>
        <end position="178"/>
    </location>
</feature>
<dbReference type="PROSITE" id="PS50082">
    <property type="entry name" value="WD_REPEATS_2"/>
    <property type="match status" value="9"/>
</dbReference>
<evidence type="ECO:0000313" key="9">
    <source>
        <dbReference type="Proteomes" id="UP000014500"/>
    </source>
</evidence>
<dbReference type="PROSITE" id="PS50294">
    <property type="entry name" value="WD_REPEATS_REGION"/>
    <property type="match status" value="6"/>
</dbReference>
<dbReference type="HOGENOM" id="CLU_005318_0_1_1"/>
<keyword evidence="9" id="KW-1185">Reference proteome</keyword>
<proteinExistence type="inferred from homology"/>
<evidence type="ECO:0000313" key="8">
    <source>
        <dbReference type="EnsemblMetazoa" id="SMAR011701-PA"/>
    </source>
</evidence>
<dbReference type="InterPro" id="IPR001680">
    <property type="entry name" value="WD40_rpt"/>
</dbReference>
<dbReference type="SUPFAM" id="SSF50978">
    <property type="entry name" value="WD40 repeat-like"/>
    <property type="match status" value="2"/>
</dbReference>
<evidence type="ECO:0000256" key="1">
    <source>
        <dbReference type="ARBA" id="ARBA00004604"/>
    </source>
</evidence>
<dbReference type="Pfam" id="PF25173">
    <property type="entry name" value="Beta-prop_WDR3_1st"/>
    <property type="match status" value="1"/>
</dbReference>
<evidence type="ECO:0000256" key="3">
    <source>
        <dbReference type="ARBA" id="ARBA00022737"/>
    </source>
</evidence>
<dbReference type="PhylomeDB" id="T1JD22"/>
<feature type="repeat" description="WD" evidence="6">
    <location>
        <begin position="561"/>
        <end position="602"/>
    </location>
</feature>
<reference evidence="8" key="2">
    <citation type="submission" date="2015-02" db="UniProtKB">
        <authorList>
            <consortium name="EnsemblMetazoa"/>
        </authorList>
    </citation>
    <scope>IDENTIFICATION</scope>
</reference>
<evidence type="ECO:0000256" key="2">
    <source>
        <dbReference type="ARBA" id="ARBA00022574"/>
    </source>
</evidence>
<dbReference type="GO" id="GO:0030490">
    <property type="term" value="P:maturation of SSU-rRNA"/>
    <property type="evidence" value="ECO:0007669"/>
    <property type="project" value="TreeGrafter"/>
</dbReference>
<dbReference type="Proteomes" id="UP000014500">
    <property type="component" value="Unassembled WGS sequence"/>
</dbReference>